<dbReference type="Gene3D" id="3.40.140.10">
    <property type="entry name" value="Cytidine Deaminase, domain 2"/>
    <property type="match status" value="1"/>
</dbReference>
<sequence>MSLAEDERFMRRAIALSRQAGLIDCTGGPFGCVITRNGEIIAEGFNQVLTERDPTWHAEIAAIRQACQHLQTVDLSGCTLYTSAEPCPMCAAAVYWAKLERLVFATRCSDTAAYAEFDDSTIYAEIQKPARDRTIPHQELLRSEAQIVWQDYQQQRDRTPN</sequence>
<dbReference type="InterPro" id="IPR016192">
    <property type="entry name" value="APOBEC/CMP_deaminase_Zn-bd"/>
</dbReference>
<dbReference type="RefSeq" id="WP_011243695.1">
    <property type="nucleotide sequence ID" value="NC_006576.1"/>
</dbReference>
<dbReference type="Proteomes" id="UP000001175">
    <property type="component" value="Chromosome"/>
</dbReference>
<keyword evidence="3" id="KW-0378">Hydrolase</keyword>
<dbReference type="InterPro" id="IPR016193">
    <property type="entry name" value="Cytidine_deaminase-like"/>
</dbReference>
<evidence type="ECO:0000256" key="3">
    <source>
        <dbReference type="ARBA" id="ARBA00022801"/>
    </source>
</evidence>
<dbReference type="Pfam" id="PF00383">
    <property type="entry name" value="dCMP_cyt_deam_1"/>
    <property type="match status" value="1"/>
</dbReference>
<dbReference type="GO" id="GO:0047974">
    <property type="term" value="F:guanosine deaminase activity"/>
    <property type="evidence" value="ECO:0007669"/>
    <property type="project" value="TreeGrafter"/>
</dbReference>
<dbReference type="PROSITE" id="PS51747">
    <property type="entry name" value="CYT_DCMP_DEAMINASES_2"/>
    <property type="match status" value="1"/>
</dbReference>
<accession>A0A0H3K9E2</accession>
<gene>
    <name evidence="6" type="ordered locus">syc1383_d</name>
</gene>
<dbReference type="PANTHER" id="PTHR11079">
    <property type="entry name" value="CYTOSINE DEAMINASE FAMILY MEMBER"/>
    <property type="match status" value="1"/>
</dbReference>
<dbReference type="GO" id="GO:0006152">
    <property type="term" value="P:purine nucleoside catabolic process"/>
    <property type="evidence" value="ECO:0007669"/>
    <property type="project" value="TreeGrafter"/>
</dbReference>
<evidence type="ECO:0000313" key="6">
    <source>
        <dbReference type="EMBL" id="BAD79573.1"/>
    </source>
</evidence>
<dbReference type="InterPro" id="IPR002125">
    <property type="entry name" value="CMP_dCMP_dom"/>
</dbReference>
<dbReference type="SUPFAM" id="SSF53927">
    <property type="entry name" value="Cytidine deaminase-like"/>
    <property type="match status" value="1"/>
</dbReference>
<dbReference type="CDD" id="cd01285">
    <property type="entry name" value="nucleoside_deaminase"/>
    <property type="match status" value="1"/>
</dbReference>
<dbReference type="EMBL" id="AP008231">
    <property type="protein sequence ID" value="BAD79573.1"/>
    <property type="molecule type" value="Genomic_DNA"/>
</dbReference>
<evidence type="ECO:0000259" key="5">
    <source>
        <dbReference type="PROSITE" id="PS51747"/>
    </source>
</evidence>
<feature type="domain" description="CMP/dCMP-type deaminase" evidence="5">
    <location>
        <begin position="4"/>
        <end position="117"/>
    </location>
</feature>
<dbReference type="eggNOG" id="COG0590">
    <property type="taxonomic scope" value="Bacteria"/>
</dbReference>
<evidence type="ECO:0000313" key="7">
    <source>
        <dbReference type="Proteomes" id="UP000001175"/>
    </source>
</evidence>
<comment type="similarity">
    <text evidence="1">Belongs to the cytidine and deoxycytidylate deaminase family.</text>
</comment>
<keyword evidence="2" id="KW-0479">Metal-binding</keyword>
<keyword evidence="4" id="KW-0862">Zinc</keyword>
<dbReference type="GO" id="GO:0008270">
    <property type="term" value="F:zinc ion binding"/>
    <property type="evidence" value="ECO:0007669"/>
    <property type="project" value="InterPro"/>
</dbReference>
<dbReference type="PROSITE" id="PS00903">
    <property type="entry name" value="CYT_DCMP_DEAMINASES_1"/>
    <property type="match status" value="1"/>
</dbReference>
<name>A0A0H3K9E2_SYNP6</name>
<dbReference type="AlphaFoldDB" id="A0A0H3K9E2"/>
<organism evidence="6 7">
    <name type="scientific">Synechococcus sp. (strain ATCC 27144 / PCC 6301 / SAUG 1402/1)</name>
    <name type="common">Anacystis nidulans</name>
    <dbReference type="NCBI Taxonomy" id="269084"/>
    <lineage>
        <taxon>Bacteria</taxon>
        <taxon>Bacillati</taxon>
        <taxon>Cyanobacteriota</taxon>
        <taxon>Cyanophyceae</taxon>
        <taxon>Synechococcales</taxon>
        <taxon>Synechococcaceae</taxon>
        <taxon>Synechococcus</taxon>
    </lineage>
</organism>
<reference evidence="6 7" key="1">
    <citation type="journal article" date="2007" name="Photosyn. Res.">
        <title>Complete nucleotide sequence of the freshwater unicellular cyanobacterium Synechococcus elongatus PCC 6301 chromosome: gene content and organization.</title>
        <authorList>
            <person name="Sugita C."/>
            <person name="Ogata K."/>
            <person name="Shikata M."/>
            <person name="Jikuya H."/>
            <person name="Takano J."/>
            <person name="Furumichi M."/>
            <person name="Kanehisa M."/>
            <person name="Omata T."/>
            <person name="Sugiura M."/>
            <person name="Sugita M."/>
        </authorList>
    </citation>
    <scope>NUCLEOTIDE SEQUENCE [LARGE SCALE GENOMIC DNA]</scope>
    <source>
        <strain evidence="7">ATCC 27144 / PCC 6301 / SAUG 1402/1</strain>
    </source>
</reference>
<dbReference type="FunFam" id="3.40.140.10:FF:000011">
    <property type="entry name" value="tRNA-specific adenosine deaminase"/>
    <property type="match status" value="1"/>
</dbReference>
<evidence type="ECO:0000256" key="1">
    <source>
        <dbReference type="ARBA" id="ARBA00006576"/>
    </source>
</evidence>
<evidence type="ECO:0000256" key="4">
    <source>
        <dbReference type="ARBA" id="ARBA00022833"/>
    </source>
</evidence>
<dbReference type="KEGG" id="syc:syc1383_d"/>
<protein>
    <recommendedName>
        <fullName evidence="5">CMP/dCMP-type deaminase domain-containing protein</fullName>
    </recommendedName>
</protein>
<evidence type="ECO:0000256" key="2">
    <source>
        <dbReference type="ARBA" id="ARBA00022723"/>
    </source>
</evidence>
<proteinExistence type="inferred from homology"/>
<dbReference type="PANTHER" id="PTHR11079:SF161">
    <property type="entry name" value="CMP_DCMP-TYPE DEAMINASE DOMAIN-CONTAINING PROTEIN"/>
    <property type="match status" value="1"/>
</dbReference>